<dbReference type="EMBL" id="VULQ01000010">
    <property type="protein sequence ID" value="MSS78376.1"/>
    <property type="molecule type" value="Genomic_DNA"/>
</dbReference>
<keyword evidence="3" id="KW-1003">Cell membrane</keyword>
<dbReference type="Gene3D" id="1.10.3720.10">
    <property type="entry name" value="MetI-like"/>
    <property type="match status" value="1"/>
</dbReference>
<keyword evidence="2 7" id="KW-0813">Transport</keyword>
<comment type="caution">
    <text evidence="9">The sequence shown here is derived from an EMBL/GenBank/DDBJ whole genome shotgun (WGS) entry which is preliminary data.</text>
</comment>
<proteinExistence type="inferred from homology"/>
<accession>A0A6N7VU29</accession>
<organism evidence="9 10">
    <name type="scientific">Anaerococcus porci</name>
    <dbReference type="NCBI Taxonomy" id="2652269"/>
    <lineage>
        <taxon>Bacteria</taxon>
        <taxon>Bacillati</taxon>
        <taxon>Bacillota</taxon>
        <taxon>Tissierellia</taxon>
        <taxon>Tissierellales</taxon>
        <taxon>Peptoniphilaceae</taxon>
        <taxon>Anaerococcus</taxon>
    </lineage>
</organism>
<dbReference type="GO" id="GO:0043190">
    <property type="term" value="C:ATP-binding cassette (ABC) transporter complex"/>
    <property type="evidence" value="ECO:0007669"/>
    <property type="project" value="TreeGrafter"/>
</dbReference>
<sequence length="282" mass="30967">MNNIPTLPLVDWIDNLVNWLRINVSFVFNPIRDFINFIVELFIRVFNIFPPLVFILLIIVLAFFLTKKVKGVTIFAPISLTLIWNLGYWEDMIITLSIVITSALIAIIIGIPLGILVSKSKVAEKIIMPLLDFMQTMPAFVYLIPAVSFFGIGMAPGVISSVIFAMPPAVRMTNLGIREVPNDLVEAADSFGSTPRQKLFELELPMAKPSIMAGINQTLMLTLSMVVVASMIGAPGLGNVIYTSVSRNDVGVGFASGIAVVILAVILDRLTQAFSKKNNRLK</sequence>
<evidence type="ECO:0000313" key="9">
    <source>
        <dbReference type="EMBL" id="MSS78376.1"/>
    </source>
</evidence>
<dbReference type="PANTHER" id="PTHR47737:SF1">
    <property type="entry name" value="GLYCINE BETAINE_PROLINE BETAINE TRANSPORT SYSTEM PERMEASE PROTEIN PROW"/>
    <property type="match status" value="1"/>
</dbReference>
<dbReference type="Pfam" id="PF00528">
    <property type="entry name" value="BPD_transp_1"/>
    <property type="match status" value="1"/>
</dbReference>
<feature type="transmembrane region" description="Helical" evidence="7">
    <location>
        <begin position="218"/>
        <end position="238"/>
    </location>
</feature>
<evidence type="ECO:0000256" key="7">
    <source>
        <dbReference type="RuleBase" id="RU363032"/>
    </source>
</evidence>
<feature type="transmembrane region" description="Helical" evidence="7">
    <location>
        <begin position="41"/>
        <end position="65"/>
    </location>
</feature>
<dbReference type="CDD" id="cd06261">
    <property type="entry name" value="TM_PBP2"/>
    <property type="match status" value="1"/>
</dbReference>
<keyword evidence="6 7" id="KW-0472">Membrane</keyword>
<dbReference type="GO" id="GO:0005275">
    <property type="term" value="F:amine transmembrane transporter activity"/>
    <property type="evidence" value="ECO:0007669"/>
    <property type="project" value="TreeGrafter"/>
</dbReference>
<keyword evidence="5 7" id="KW-1133">Transmembrane helix</keyword>
<dbReference type="FunFam" id="1.10.3720.10:FF:000001">
    <property type="entry name" value="Glycine betaine ABC transporter, permease"/>
    <property type="match status" value="1"/>
</dbReference>
<evidence type="ECO:0000256" key="4">
    <source>
        <dbReference type="ARBA" id="ARBA00022692"/>
    </source>
</evidence>
<comment type="similarity">
    <text evidence="7">Belongs to the binding-protein-dependent transport system permease family.</text>
</comment>
<feature type="transmembrane region" description="Helical" evidence="7">
    <location>
        <begin position="96"/>
        <end position="117"/>
    </location>
</feature>
<dbReference type="GO" id="GO:0031460">
    <property type="term" value="P:glycine betaine transport"/>
    <property type="evidence" value="ECO:0007669"/>
    <property type="project" value="TreeGrafter"/>
</dbReference>
<feature type="transmembrane region" description="Helical" evidence="7">
    <location>
        <begin position="71"/>
        <end position="89"/>
    </location>
</feature>
<evidence type="ECO:0000256" key="1">
    <source>
        <dbReference type="ARBA" id="ARBA00004141"/>
    </source>
</evidence>
<feature type="transmembrane region" description="Helical" evidence="7">
    <location>
        <begin position="250"/>
        <end position="270"/>
    </location>
</feature>
<comment type="subcellular location">
    <subcellularLocation>
        <location evidence="7">Cell membrane</location>
        <topology evidence="7">Multi-pass membrane protein</topology>
    </subcellularLocation>
    <subcellularLocation>
        <location evidence="1">Membrane</location>
        <topology evidence="1">Multi-pass membrane protein</topology>
    </subcellularLocation>
</comment>
<evidence type="ECO:0000256" key="5">
    <source>
        <dbReference type="ARBA" id="ARBA00022989"/>
    </source>
</evidence>
<dbReference type="PANTHER" id="PTHR47737">
    <property type="entry name" value="GLYCINE BETAINE/PROLINE BETAINE TRANSPORT SYSTEM PERMEASE PROTEIN PROW"/>
    <property type="match status" value="1"/>
</dbReference>
<gene>
    <name evidence="9" type="ORF">FYJ26_08190</name>
</gene>
<feature type="transmembrane region" description="Helical" evidence="7">
    <location>
        <begin position="137"/>
        <end position="165"/>
    </location>
</feature>
<name>A0A6N7VU29_9FIRM</name>
<evidence type="ECO:0000259" key="8">
    <source>
        <dbReference type="PROSITE" id="PS50928"/>
    </source>
</evidence>
<protein>
    <submittedName>
        <fullName evidence="9">ABC transporter permease subunit</fullName>
    </submittedName>
</protein>
<reference evidence="9 10" key="1">
    <citation type="submission" date="2019-08" db="EMBL/GenBank/DDBJ databases">
        <title>In-depth cultivation of the pig gut microbiome towards novel bacterial diversity and tailored functional studies.</title>
        <authorList>
            <person name="Wylensek D."/>
            <person name="Hitch T.C.A."/>
            <person name="Clavel T."/>
        </authorList>
    </citation>
    <scope>NUCLEOTIDE SEQUENCE [LARGE SCALE GENOMIC DNA]</scope>
    <source>
        <strain evidence="9 10">WCA-380-WT-2B</strain>
    </source>
</reference>
<dbReference type="GO" id="GO:0015871">
    <property type="term" value="P:choline transport"/>
    <property type="evidence" value="ECO:0007669"/>
    <property type="project" value="TreeGrafter"/>
</dbReference>
<dbReference type="SUPFAM" id="SSF161098">
    <property type="entry name" value="MetI-like"/>
    <property type="match status" value="1"/>
</dbReference>
<evidence type="ECO:0000256" key="2">
    <source>
        <dbReference type="ARBA" id="ARBA00022448"/>
    </source>
</evidence>
<evidence type="ECO:0000256" key="3">
    <source>
        <dbReference type="ARBA" id="ARBA00022475"/>
    </source>
</evidence>
<dbReference type="AlphaFoldDB" id="A0A6N7VU29"/>
<keyword evidence="4 7" id="KW-0812">Transmembrane</keyword>
<keyword evidence="10" id="KW-1185">Reference proteome</keyword>
<dbReference type="PROSITE" id="PS50928">
    <property type="entry name" value="ABC_TM1"/>
    <property type="match status" value="1"/>
</dbReference>
<dbReference type="Proteomes" id="UP000441925">
    <property type="component" value="Unassembled WGS sequence"/>
</dbReference>
<dbReference type="InterPro" id="IPR035906">
    <property type="entry name" value="MetI-like_sf"/>
</dbReference>
<dbReference type="GO" id="GO:0015226">
    <property type="term" value="F:carnitine transmembrane transporter activity"/>
    <property type="evidence" value="ECO:0007669"/>
    <property type="project" value="TreeGrafter"/>
</dbReference>
<feature type="domain" description="ABC transmembrane type-1" evidence="8">
    <location>
        <begin position="92"/>
        <end position="271"/>
    </location>
</feature>
<dbReference type="InterPro" id="IPR000515">
    <property type="entry name" value="MetI-like"/>
</dbReference>
<evidence type="ECO:0000256" key="6">
    <source>
        <dbReference type="ARBA" id="ARBA00023136"/>
    </source>
</evidence>
<dbReference type="RefSeq" id="WP_154541406.1">
    <property type="nucleotide sequence ID" value="NZ_VULQ01000010.1"/>
</dbReference>
<evidence type="ECO:0000313" key="10">
    <source>
        <dbReference type="Proteomes" id="UP000441925"/>
    </source>
</evidence>